<feature type="transmembrane region" description="Helical" evidence="2">
    <location>
        <begin position="190"/>
        <end position="207"/>
    </location>
</feature>
<dbReference type="EMBL" id="CP048685">
    <property type="protein sequence ID" value="QPJ60989.1"/>
    <property type="molecule type" value="Genomic_DNA"/>
</dbReference>
<evidence type="ECO:0008006" key="5">
    <source>
        <dbReference type="Google" id="ProtNLM"/>
    </source>
</evidence>
<keyword evidence="1" id="KW-0802">TPR repeat</keyword>
<evidence type="ECO:0000256" key="1">
    <source>
        <dbReference type="PROSITE-ProRule" id="PRU00339"/>
    </source>
</evidence>
<dbReference type="InterPro" id="IPR019734">
    <property type="entry name" value="TPR_rpt"/>
</dbReference>
<name>A0A7T0BU28_9BACT</name>
<feature type="transmembrane region" description="Helical" evidence="2">
    <location>
        <begin position="298"/>
        <end position="316"/>
    </location>
</feature>
<evidence type="ECO:0000313" key="3">
    <source>
        <dbReference type="EMBL" id="QPJ60989.1"/>
    </source>
</evidence>
<evidence type="ECO:0000313" key="4">
    <source>
        <dbReference type="Proteomes" id="UP000594688"/>
    </source>
</evidence>
<dbReference type="SUPFAM" id="SSF48452">
    <property type="entry name" value="TPR-like"/>
    <property type="match status" value="2"/>
</dbReference>
<sequence>MNTLHLVFPILIAAAVFVLRWPHLRFPLDEDMATYTYIARFRHRGLKWKRDAFLFLYPIWRLQLIDRIYGKPEGGPMRVRLFIAAHNVITSIVTYGLVFTLSGNFWVGFIAGLLSAFFLTSPSLEAESFNTEPCYLPFLLTGFWLALLDPAYAVFAGLAWGLMIVGKLTTAVYVPAFLILMWLEQGAEPTFNAFMAAGLVVAASTAFDAARGFLDVESLGQIKSRMIATLRTAQRDPMLPRMLGDLKLIGAETLPVWLLGLPALAGAIVAPQGHWLAVLTGMTLFVLMAQRAFTRYHYTPLIAILTIATGLGLAQLIELGGWLGTLIISAWAVTLLFTVKRQLPYYLKPQDKETLATYGKFEQLIYLPYLGKLLKRLMRFQGKEEGRLYVWGNFTQLYHYSDCPAADSYVYYAMGPWLNSGLEPIFDSIIGGLIRHKPTYLVQAYPDFDPTLLKEITGLEYELIKTVLARYPIYSLKNSTTPKQDPLKLTWMEKCGLMERLTQGRHMPGISDTDLARGRELKALTECRKLVNLNPSDRDGRIFLGELCSRFGLHRQSASMFEWVVAHHPKLKHIRLMLAGQKIVLGELEEARFLIKDEIKLFGSSTETTQVLGRLEKASGEFRKAIDHFQNAIVDAPERWDLRLEQADCYERLTEPASARKRFLQVWEGATEKNEDGFRAQAAVGLARIGSIVNPESASLGDFCHKAPDNTALVYAHASALEREGQADQARNLFQLLTSQMQTDTLQASAWFRLARLSEGEERERCLKECIRRNPYHYAAQEMQTVWEESNVPV</sequence>
<feature type="transmembrane region" description="Helical" evidence="2">
    <location>
        <begin position="105"/>
        <end position="122"/>
    </location>
</feature>
<dbReference type="AlphaFoldDB" id="A0A7T0BU28"/>
<feature type="transmembrane region" description="Helical" evidence="2">
    <location>
        <begin position="263"/>
        <end position="286"/>
    </location>
</feature>
<reference evidence="3 4" key="1">
    <citation type="submission" date="2020-02" db="EMBL/GenBank/DDBJ databases">
        <title>Genomic and physiological characterization of two novel Nitrospinaceae genera.</title>
        <authorList>
            <person name="Mueller A.J."/>
            <person name="Jung M.-Y."/>
            <person name="Strachan C.R."/>
            <person name="Herbold C.W."/>
            <person name="Kirkegaard R.H."/>
            <person name="Daims H."/>
        </authorList>
    </citation>
    <scope>NUCLEOTIDE SEQUENCE [LARGE SCALE GENOMIC DNA]</scope>
    <source>
        <strain evidence="3">EB</strain>
    </source>
</reference>
<accession>A0A7T0BU28</accession>
<protein>
    <recommendedName>
        <fullName evidence="5">Tetratricopeptide repeat protein</fullName>
    </recommendedName>
</protein>
<dbReference type="InterPro" id="IPR011990">
    <property type="entry name" value="TPR-like_helical_dom_sf"/>
</dbReference>
<keyword evidence="2" id="KW-0472">Membrane</keyword>
<keyword evidence="2" id="KW-1133">Transmembrane helix</keyword>
<feature type="transmembrane region" description="Helical" evidence="2">
    <location>
        <begin position="134"/>
        <end position="153"/>
    </location>
</feature>
<feature type="transmembrane region" description="Helical" evidence="2">
    <location>
        <begin position="159"/>
        <end position="183"/>
    </location>
</feature>
<feature type="repeat" description="TPR" evidence="1">
    <location>
        <begin position="606"/>
        <end position="639"/>
    </location>
</feature>
<dbReference type="Proteomes" id="UP000594688">
    <property type="component" value="Chromosome"/>
</dbReference>
<gene>
    <name evidence="3" type="ORF">G3M70_03425</name>
</gene>
<proteinExistence type="predicted"/>
<organism evidence="3 4">
    <name type="scientific">Candidatus Nitronauta litoralis</name>
    <dbReference type="NCBI Taxonomy" id="2705533"/>
    <lineage>
        <taxon>Bacteria</taxon>
        <taxon>Pseudomonadati</taxon>
        <taxon>Nitrospinota/Tectimicrobiota group</taxon>
        <taxon>Nitrospinota</taxon>
        <taxon>Nitrospinia</taxon>
        <taxon>Nitrospinales</taxon>
        <taxon>Nitrospinaceae</taxon>
        <taxon>Candidatus Nitronauta</taxon>
    </lineage>
</organism>
<feature type="transmembrane region" description="Helical" evidence="2">
    <location>
        <begin position="6"/>
        <end position="22"/>
    </location>
</feature>
<evidence type="ECO:0000256" key="2">
    <source>
        <dbReference type="SAM" id="Phobius"/>
    </source>
</evidence>
<dbReference type="KEGG" id="nli:G3M70_03425"/>
<dbReference type="Gene3D" id="1.25.40.10">
    <property type="entry name" value="Tetratricopeptide repeat domain"/>
    <property type="match status" value="1"/>
</dbReference>
<keyword evidence="2" id="KW-0812">Transmembrane</keyword>
<dbReference type="PROSITE" id="PS50005">
    <property type="entry name" value="TPR"/>
    <property type="match status" value="1"/>
</dbReference>